<gene>
    <name evidence="2" type="ORF">Daura_27235</name>
</gene>
<dbReference type="RefSeq" id="WP_033357398.1">
    <property type="nucleotide sequence ID" value="NZ_CP073767.1"/>
</dbReference>
<evidence type="ECO:0000313" key="2">
    <source>
        <dbReference type="EMBL" id="UWZ50526.1"/>
    </source>
</evidence>
<reference evidence="2" key="1">
    <citation type="submission" date="2021-04" db="EMBL/GenBank/DDBJ databases">
        <title>Dactylosporangium aurantiacum NRRL B-8018 full assembly.</title>
        <authorList>
            <person name="Hartkoorn R.C."/>
            <person name="Beaudoing E."/>
            <person name="Hot D."/>
        </authorList>
    </citation>
    <scope>NUCLEOTIDE SEQUENCE</scope>
    <source>
        <strain evidence="2">NRRL B-8018</strain>
    </source>
</reference>
<evidence type="ECO:0000256" key="1">
    <source>
        <dbReference type="SAM" id="MobiDB-lite"/>
    </source>
</evidence>
<dbReference type="Pfam" id="PF04343">
    <property type="entry name" value="DUF488"/>
    <property type="match status" value="1"/>
</dbReference>
<proteinExistence type="predicted"/>
<feature type="compositionally biased region" description="Low complexity" evidence="1">
    <location>
        <begin position="179"/>
        <end position="192"/>
    </location>
</feature>
<sequence length="192" mass="20978">MDEERPAVRICTVGHGARPIEAFLGVLLDAGVEVLVDVRRFPGSRRHPQYGRDALAAAVTGAGLRYTWQGETLGGRRRGVPGTRHTALRNAAFAAYADHMDTPVFRTAVDQLIDEARTALPAVLCAETLWWHCHRMLVADALTMRGARVEHLLEVGSRQPHRPTQGVRRGADGWPVYDAQPAQPAQPALPGL</sequence>
<dbReference type="PANTHER" id="PTHR39337:SF1">
    <property type="entry name" value="BLR5642 PROTEIN"/>
    <property type="match status" value="1"/>
</dbReference>
<protein>
    <submittedName>
        <fullName evidence="2">DUF488 domain-containing protein</fullName>
    </submittedName>
</protein>
<dbReference type="InterPro" id="IPR014519">
    <property type="entry name" value="UCP024492"/>
</dbReference>
<dbReference type="AlphaFoldDB" id="A0A9Q9I8V4"/>
<dbReference type="EMBL" id="CP073767">
    <property type="protein sequence ID" value="UWZ50526.1"/>
    <property type="molecule type" value="Genomic_DNA"/>
</dbReference>
<accession>A0A9Q9I8V4</accession>
<dbReference type="KEGG" id="daur:Daura_27235"/>
<dbReference type="PANTHER" id="PTHR39337">
    <property type="entry name" value="BLR5642 PROTEIN"/>
    <property type="match status" value="1"/>
</dbReference>
<name>A0A9Q9I8V4_9ACTN</name>
<organism evidence="2 3">
    <name type="scientific">Dactylosporangium aurantiacum</name>
    <dbReference type="NCBI Taxonomy" id="35754"/>
    <lineage>
        <taxon>Bacteria</taxon>
        <taxon>Bacillati</taxon>
        <taxon>Actinomycetota</taxon>
        <taxon>Actinomycetes</taxon>
        <taxon>Micromonosporales</taxon>
        <taxon>Micromonosporaceae</taxon>
        <taxon>Dactylosporangium</taxon>
    </lineage>
</organism>
<keyword evidence="3" id="KW-1185">Reference proteome</keyword>
<dbReference type="PIRSF" id="PIRSF024492">
    <property type="entry name" value="UCP024492"/>
    <property type="match status" value="1"/>
</dbReference>
<dbReference type="InterPro" id="IPR007438">
    <property type="entry name" value="DUF488"/>
</dbReference>
<evidence type="ECO:0000313" key="3">
    <source>
        <dbReference type="Proteomes" id="UP001058003"/>
    </source>
</evidence>
<feature type="region of interest" description="Disordered" evidence="1">
    <location>
        <begin position="157"/>
        <end position="192"/>
    </location>
</feature>
<dbReference type="Proteomes" id="UP001058003">
    <property type="component" value="Chromosome"/>
</dbReference>